<dbReference type="EMBL" id="JAPEUV010000146">
    <property type="protein sequence ID" value="KAJ4331531.1"/>
    <property type="molecule type" value="Genomic_DNA"/>
</dbReference>
<dbReference type="GO" id="GO:0004839">
    <property type="term" value="F:ubiquitin activating enzyme activity"/>
    <property type="evidence" value="ECO:0007669"/>
    <property type="project" value="UniProtKB-EC"/>
</dbReference>
<dbReference type="Pfam" id="PF16191">
    <property type="entry name" value="E1_4HB"/>
    <property type="match status" value="1"/>
</dbReference>
<dbReference type="Gene3D" id="2.40.30.180">
    <property type="entry name" value="Ubiquitin-activating enzyme E1, FCCH domain"/>
    <property type="match status" value="1"/>
</dbReference>
<dbReference type="GO" id="GO:0005737">
    <property type="term" value="C:cytoplasm"/>
    <property type="evidence" value="ECO:0007669"/>
    <property type="project" value="TreeGrafter"/>
</dbReference>
<dbReference type="GO" id="GO:0031510">
    <property type="term" value="C:SUMO activating enzyme complex"/>
    <property type="evidence" value="ECO:0007669"/>
    <property type="project" value="TreeGrafter"/>
</dbReference>
<dbReference type="FunFam" id="3.40.50.720:FF:000015">
    <property type="entry name" value="Ubiquitin-activating enzyme E1 1"/>
    <property type="match status" value="1"/>
</dbReference>
<dbReference type="InterPro" id="IPR045886">
    <property type="entry name" value="ThiF/MoeB/HesA"/>
</dbReference>
<evidence type="ECO:0000256" key="9">
    <source>
        <dbReference type="ARBA" id="ARBA00073786"/>
    </source>
</evidence>
<reference evidence="14" key="1">
    <citation type="submission" date="2022-10" db="EMBL/GenBank/DDBJ databases">
        <title>Tapping the CABI collections for fungal endophytes: first genome assemblies for Collariella, Neodidymelliopsis, Ascochyta clinopodiicola, Didymella pomorum, Didymosphaeria variabile, Neocosmospora piperis and Neocucurbitaria cava.</title>
        <authorList>
            <person name="Hill R."/>
        </authorList>
    </citation>
    <scope>NUCLEOTIDE SEQUENCE</scope>
    <source>
        <strain evidence="14">IMI 360193</strain>
    </source>
</reference>
<dbReference type="Gene3D" id="3.40.50.12550">
    <property type="entry name" value="Ubiquitin-activating enzyme E1, inactive adenylation domain, subdomain 2"/>
    <property type="match status" value="1"/>
</dbReference>
<dbReference type="Gene3D" id="3.50.50.80">
    <property type="entry name" value="Ubiquitin-activating enzyme E1, inactive adenylation domain, subdomain 1"/>
    <property type="match status" value="1"/>
</dbReference>
<dbReference type="GO" id="GO:0016925">
    <property type="term" value="P:protein sumoylation"/>
    <property type="evidence" value="ECO:0007669"/>
    <property type="project" value="TreeGrafter"/>
</dbReference>
<keyword evidence="6 11" id="KW-0547">Nucleotide-binding</keyword>
<evidence type="ECO:0000256" key="1">
    <source>
        <dbReference type="ARBA" id="ARBA00000488"/>
    </source>
</evidence>
<evidence type="ECO:0000313" key="14">
    <source>
        <dbReference type="EMBL" id="KAJ4331531.1"/>
    </source>
</evidence>
<dbReference type="InterPro" id="IPR000011">
    <property type="entry name" value="UBQ/SUMO-activ_enz_E1-like"/>
</dbReference>
<dbReference type="AlphaFoldDB" id="A0A9W8WRS8"/>
<organism evidence="14 15">
    <name type="scientific">Didymella glomerata</name>
    <dbReference type="NCBI Taxonomy" id="749621"/>
    <lineage>
        <taxon>Eukaryota</taxon>
        <taxon>Fungi</taxon>
        <taxon>Dikarya</taxon>
        <taxon>Ascomycota</taxon>
        <taxon>Pezizomycotina</taxon>
        <taxon>Dothideomycetes</taxon>
        <taxon>Pleosporomycetidae</taxon>
        <taxon>Pleosporales</taxon>
        <taxon>Pleosporineae</taxon>
        <taxon>Didymellaceae</taxon>
        <taxon>Didymella</taxon>
    </lineage>
</organism>
<dbReference type="FunFam" id="3.10.290.60:FF:000002">
    <property type="entry name" value="Ubiquitin-like modifier-activating enzyme 1"/>
    <property type="match status" value="1"/>
</dbReference>
<comment type="pathway">
    <text evidence="2">Protein modification; protein ubiquitination.</text>
</comment>
<keyword evidence="7 11" id="KW-0833">Ubl conjugation pathway</keyword>
<feature type="compositionally biased region" description="Low complexity" evidence="12">
    <location>
        <begin position="789"/>
        <end position="803"/>
    </location>
</feature>
<keyword evidence="15" id="KW-1185">Reference proteome</keyword>
<keyword evidence="5 11" id="KW-0436">Ligase</keyword>
<dbReference type="InterPro" id="IPR042449">
    <property type="entry name" value="Ub-E1_IAD_1"/>
</dbReference>
<dbReference type="InterPro" id="IPR035985">
    <property type="entry name" value="Ubiquitin-activating_enz"/>
</dbReference>
<feature type="domain" description="Ubiquitin-activating enzyme E1 C-terminal" evidence="13">
    <location>
        <begin position="905"/>
        <end position="1033"/>
    </location>
</feature>
<dbReference type="Pfam" id="PF10585">
    <property type="entry name" value="UBA_E1_SCCH"/>
    <property type="match status" value="1"/>
</dbReference>
<sequence>MTDTSQDKMQVDDPPVAVEQLKEASGNNGEIDESLYSRQLYVLGHEAMKRMGSSNVLVAGMRGLGVEIAKNIALAGVKSLTLYDPKPAALADLSSQFFLRPDDVGKPRAAVTVPRVSELNPYTPVQEFSGKDLTSDLSQLKQFQVIVLTDTPLKDQVTIADYCHENGIYVVITDTFGLFGSIFTDFGKNFTIGDPTGENVTNGIVAGIDSEGLVSALDETRHGLEDGDWVTFSEVKGMEGLNDCAPRKIEVKGPYTFSIGDVSGLGGYKSGGQYIQVKMPKIVNFEPLSQQLKKPELLISDFAKFDRPQQLHVGIQALHQFAESHNGEFPRPHNEADAAEVLKTAQGLAGQGEDKVELDEKLIKELSYQARGDLSPIAAFFGGLAAQEVLKSVSGKFHPIMQWLYFDSLESLPTSTARSEKDCSPIGSRYDGQIAVLGQEYQKKLGNVKQFLVGAGAIGCEMLKNWALMGLAAGPEGKITVTDNDQIEKSNLNRQFLFRPHDVGSLKSAAAAKAVQAMNPDLNNKIDVLSDKVGPDTEDIFNETFWNSLDGVTNALDNVEARTYVDRRCVFFRKPLLDSGTLGTKGNTQVVLPFITESYSSSQDPPEKSFPMCTLRSFPNRIEHTIAWAREMFDSLFVKGPEVVNLYLTQPDYLGASLKQSGNEKQTLETLRDFLVTEKPLTFDDCIIWARQQFEKSYNHSIAQLLYNFPKDSTTGSGQAFWSGPKRAPDPLKFDPSNPTHATFVEAAAILHAYNYGIKPNATKEHYHEVLNDMIVPDFKPDPTVKIQASENDPDPNANAPPSDDNDELNTIVSQLPSPKSLAGFKLEPVEFEKDDDTNHHIDFITACSNLRAENYKIEQADRHKTKFIAGKIIPAIATTTALVTGLVNLELYKIIDGKDDIEQYKNGFINLALPFFGFSEPIASPKGTYAGPDGDVTIDRLWDRFEVEDITLKEFVEHFKKKGLDIQMVSSGVSLLYASFYPPAKLKDRMGLSMSKLVEHVSKKPVPDHQKNVIFEITAEDQKEEDVEIPYVMVKLK</sequence>
<evidence type="ECO:0000256" key="4">
    <source>
        <dbReference type="ARBA" id="ARBA00012990"/>
    </source>
</evidence>
<dbReference type="InterPro" id="IPR018075">
    <property type="entry name" value="UBQ-activ_enz_E1"/>
</dbReference>
<dbReference type="PANTHER" id="PTHR10953">
    <property type="entry name" value="UBIQUITIN-ACTIVATING ENZYME E1"/>
    <property type="match status" value="1"/>
</dbReference>
<dbReference type="InterPro" id="IPR038252">
    <property type="entry name" value="UBA_E1_C_sf"/>
</dbReference>
<evidence type="ECO:0000256" key="3">
    <source>
        <dbReference type="ARBA" id="ARBA00005673"/>
    </source>
</evidence>
<name>A0A9W8WRS8_9PLEO</name>
<evidence type="ECO:0000256" key="6">
    <source>
        <dbReference type="ARBA" id="ARBA00022741"/>
    </source>
</evidence>
<dbReference type="InterPro" id="IPR032418">
    <property type="entry name" value="E1_FCCH"/>
</dbReference>
<dbReference type="FunFam" id="2.40.30.180:FF:000001">
    <property type="entry name" value="ubiquitin-like modifier-activating enzyme 1"/>
    <property type="match status" value="1"/>
</dbReference>
<dbReference type="InterPro" id="IPR032420">
    <property type="entry name" value="E1_4HB"/>
</dbReference>
<evidence type="ECO:0000313" key="15">
    <source>
        <dbReference type="Proteomes" id="UP001140562"/>
    </source>
</evidence>
<evidence type="ECO:0000256" key="5">
    <source>
        <dbReference type="ARBA" id="ARBA00022598"/>
    </source>
</evidence>
<dbReference type="FunFam" id="3.40.50.12550:FF:000001">
    <property type="entry name" value="Ubiquitin-activating enzyme E1 1"/>
    <property type="match status" value="1"/>
</dbReference>
<evidence type="ECO:0000256" key="8">
    <source>
        <dbReference type="ARBA" id="ARBA00022840"/>
    </source>
</evidence>
<dbReference type="SUPFAM" id="SSF69572">
    <property type="entry name" value="Activating enzymes of the ubiquitin-like proteins"/>
    <property type="match status" value="2"/>
</dbReference>
<dbReference type="PANTHER" id="PTHR10953:SF4">
    <property type="entry name" value="UBIQUITIN-ACTIVATING ENZYME E1 C-TERMINAL DOMAIN-CONTAINING PROTEIN"/>
    <property type="match status" value="1"/>
</dbReference>
<dbReference type="InterPro" id="IPR019572">
    <property type="entry name" value="UBA_E1_SCCH"/>
</dbReference>
<comment type="caution">
    <text evidence="14">The sequence shown here is derived from an EMBL/GenBank/DDBJ whole genome shotgun (WGS) entry which is preliminary data.</text>
</comment>
<dbReference type="SMART" id="SM00985">
    <property type="entry name" value="UBA_e1_C"/>
    <property type="match status" value="1"/>
</dbReference>
<evidence type="ECO:0000256" key="12">
    <source>
        <dbReference type="SAM" id="MobiDB-lite"/>
    </source>
</evidence>
<comment type="catalytic activity">
    <reaction evidence="1">
        <text>ATP + ubiquitin + [E1 ubiquitin-activating enzyme]-L-cysteine = AMP + diphosphate + S-ubiquitinyl-[E1 ubiquitin-activating enzyme]-L-cysteine.</text>
        <dbReference type="EC" id="6.2.1.45"/>
    </reaction>
</comment>
<accession>A0A9W8WRS8</accession>
<evidence type="ECO:0000256" key="11">
    <source>
        <dbReference type="RuleBase" id="RU000519"/>
    </source>
</evidence>
<dbReference type="Pfam" id="PF00899">
    <property type="entry name" value="ThiF"/>
    <property type="match status" value="1"/>
</dbReference>
<dbReference type="FunFam" id="3.50.50.80:FF:000001">
    <property type="entry name" value="ubiquitin-like modifier-activating enzyme 1"/>
    <property type="match status" value="1"/>
</dbReference>
<dbReference type="Proteomes" id="UP001140562">
    <property type="component" value="Unassembled WGS sequence"/>
</dbReference>
<dbReference type="InterPro" id="IPR018965">
    <property type="entry name" value="Ub-activating_enz_E1_C"/>
</dbReference>
<dbReference type="Gene3D" id="1.10.10.2660">
    <property type="entry name" value="Ubiquitin-activating enzyme E1, SCCH domain"/>
    <property type="match status" value="1"/>
</dbReference>
<dbReference type="Gene3D" id="3.10.290.60">
    <property type="entry name" value="Ubiquitin-activating enzyme E1, UFD domain"/>
    <property type="match status" value="1"/>
</dbReference>
<dbReference type="GO" id="GO:0005524">
    <property type="term" value="F:ATP binding"/>
    <property type="evidence" value="ECO:0007669"/>
    <property type="project" value="UniProtKB-KW"/>
</dbReference>
<dbReference type="FunFam" id="1.10.10.2660:FF:000001">
    <property type="entry name" value="Ubiquitin-activating enzyme E1 1"/>
    <property type="match status" value="1"/>
</dbReference>
<evidence type="ECO:0000259" key="13">
    <source>
        <dbReference type="SMART" id="SM00985"/>
    </source>
</evidence>
<dbReference type="OrthoDB" id="10252231at2759"/>
<proteinExistence type="inferred from homology"/>
<dbReference type="PRINTS" id="PR01849">
    <property type="entry name" value="UBIQUITINACT"/>
</dbReference>
<gene>
    <name evidence="14" type="primary">UBA1</name>
    <name evidence="14" type="ORF">N0V87_009075</name>
</gene>
<evidence type="ECO:0000256" key="2">
    <source>
        <dbReference type="ARBA" id="ARBA00004906"/>
    </source>
</evidence>
<dbReference type="InterPro" id="IPR033127">
    <property type="entry name" value="UBQ-activ_enz_E1_Cys_AS"/>
</dbReference>
<evidence type="ECO:0000256" key="10">
    <source>
        <dbReference type="PROSITE-ProRule" id="PRU10132"/>
    </source>
</evidence>
<dbReference type="Pfam" id="PF09358">
    <property type="entry name" value="E1_UFD"/>
    <property type="match status" value="1"/>
</dbReference>
<feature type="region of interest" description="Disordered" evidence="12">
    <location>
        <begin position="782"/>
        <end position="807"/>
    </location>
</feature>
<dbReference type="InterPro" id="IPR000594">
    <property type="entry name" value="ThiF_NAD_FAD-bd"/>
</dbReference>
<dbReference type="InterPro" id="IPR042302">
    <property type="entry name" value="E1_FCCH_sf"/>
</dbReference>
<feature type="active site" description="Glycyl thioester intermediate" evidence="10">
    <location>
        <position position="613"/>
    </location>
</feature>
<dbReference type="Pfam" id="PF16190">
    <property type="entry name" value="E1_FCCH"/>
    <property type="match status" value="1"/>
</dbReference>
<dbReference type="NCBIfam" id="TIGR01408">
    <property type="entry name" value="Ube1"/>
    <property type="match status" value="1"/>
</dbReference>
<dbReference type="PROSITE" id="PS00865">
    <property type="entry name" value="UBIQUITIN_ACTIVAT_2"/>
    <property type="match status" value="1"/>
</dbReference>
<comment type="similarity">
    <text evidence="3 11">Belongs to the ubiquitin-activating E1 family.</text>
</comment>
<dbReference type="CDD" id="cd01490">
    <property type="entry name" value="Ube1_repeat2"/>
    <property type="match status" value="1"/>
</dbReference>
<protein>
    <recommendedName>
        <fullName evidence="9">Ubiquitin-activating enzyme E1 1</fullName>
        <ecNumber evidence="4">6.2.1.45</ecNumber>
    </recommendedName>
</protein>
<evidence type="ECO:0000256" key="7">
    <source>
        <dbReference type="ARBA" id="ARBA00022786"/>
    </source>
</evidence>
<dbReference type="InterPro" id="IPR042063">
    <property type="entry name" value="Ubi_acti_E1_SCCH"/>
</dbReference>
<dbReference type="GO" id="GO:0019948">
    <property type="term" value="F:SUMO activating enzyme activity"/>
    <property type="evidence" value="ECO:0007669"/>
    <property type="project" value="TreeGrafter"/>
</dbReference>
<dbReference type="Gene3D" id="3.40.50.720">
    <property type="entry name" value="NAD(P)-binding Rossmann-like Domain"/>
    <property type="match status" value="1"/>
</dbReference>
<keyword evidence="8 11" id="KW-0067">ATP-binding</keyword>
<dbReference type="CDD" id="cd01491">
    <property type="entry name" value="Ube1_repeat1"/>
    <property type="match status" value="1"/>
</dbReference>
<dbReference type="EC" id="6.2.1.45" evidence="4"/>